<evidence type="ECO:0000313" key="2">
    <source>
        <dbReference type="EMBL" id="CAD9279740.1"/>
    </source>
</evidence>
<protein>
    <submittedName>
        <fullName evidence="2">Uncharacterized protein</fullName>
    </submittedName>
</protein>
<dbReference type="EMBL" id="HBGK01017264">
    <property type="protein sequence ID" value="CAD9279740.1"/>
    <property type="molecule type" value="Transcribed_RNA"/>
</dbReference>
<proteinExistence type="predicted"/>
<feature type="region of interest" description="Disordered" evidence="1">
    <location>
        <begin position="1"/>
        <end position="24"/>
    </location>
</feature>
<organism evidence="2">
    <name type="scientific">Grammatophora oceanica</name>
    <dbReference type="NCBI Taxonomy" id="210454"/>
    <lineage>
        <taxon>Eukaryota</taxon>
        <taxon>Sar</taxon>
        <taxon>Stramenopiles</taxon>
        <taxon>Ochrophyta</taxon>
        <taxon>Bacillariophyta</taxon>
        <taxon>Fragilariophyceae</taxon>
        <taxon>Fragilariophycidae</taxon>
        <taxon>Rhabdonematales</taxon>
        <taxon>Grammatophoraceae</taxon>
        <taxon>Grammatophora</taxon>
    </lineage>
</organism>
<gene>
    <name evidence="2" type="ORF">GOCE00092_LOCUS8650</name>
</gene>
<accession>A0A7S1Y4M2</accession>
<dbReference type="AlphaFoldDB" id="A0A7S1Y4M2"/>
<sequence length="213" mass="23617">MDDPLSIRSIESLPSHSMGPGRRRERLRKPSFALRVLVQERFAEIISTDIAGFQSHIEIKENTLSVTIETLKQTADKWLVPRRARKAFRAVAFEALYFVGEHGLITRGADALYDLSPFEFHGLFSPLLAAMADAGTMESWLTSTDVLADVDLRRDGTRPGLSFIQGESPKRAHADADAAERLKRAYGKGPSDQHGSTPKLAIGLATNWDRELS</sequence>
<evidence type="ECO:0000256" key="1">
    <source>
        <dbReference type="SAM" id="MobiDB-lite"/>
    </source>
</evidence>
<reference evidence="2" key="1">
    <citation type="submission" date="2021-01" db="EMBL/GenBank/DDBJ databases">
        <authorList>
            <person name="Corre E."/>
            <person name="Pelletier E."/>
            <person name="Niang G."/>
            <person name="Scheremetjew M."/>
            <person name="Finn R."/>
            <person name="Kale V."/>
            <person name="Holt S."/>
            <person name="Cochrane G."/>
            <person name="Meng A."/>
            <person name="Brown T."/>
            <person name="Cohen L."/>
        </authorList>
    </citation>
    <scope>NUCLEOTIDE SEQUENCE</scope>
    <source>
        <strain evidence="2">CCMP 410</strain>
    </source>
</reference>
<name>A0A7S1Y4M2_9STRA</name>